<organism evidence="2 3">
    <name type="scientific">Paenibacillus aquistagni</name>
    <dbReference type="NCBI Taxonomy" id="1852522"/>
    <lineage>
        <taxon>Bacteria</taxon>
        <taxon>Bacillati</taxon>
        <taxon>Bacillota</taxon>
        <taxon>Bacilli</taxon>
        <taxon>Bacillales</taxon>
        <taxon>Paenibacillaceae</taxon>
        <taxon>Paenibacillus</taxon>
    </lineage>
</organism>
<dbReference type="STRING" id="1852522.SAMN06295960_3144"/>
<dbReference type="EMBL" id="FXAZ01000004">
    <property type="protein sequence ID" value="SMG50652.1"/>
    <property type="molecule type" value="Genomic_DNA"/>
</dbReference>
<dbReference type="InterPro" id="IPR012338">
    <property type="entry name" value="Beta-lactam/transpept-like"/>
</dbReference>
<evidence type="ECO:0000259" key="1">
    <source>
        <dbReference type="Pfam" id="PF00144"/>
    </source>
</evidence>
<sequence>MSSQQMKSSSSKHKVESLNSAIQQLQIWFPKLRCLLLSCDGELLIEHYANGCNEQSLHDLRSATKSFIGALYGIMLDRQEILPPSTAIFACFKDILPRSRANDTLWHGLTPYHLLTMTSGFHWTTGPKLGERYIHAFHRSPSWARFALRLPIQADKLGQFQYRSIDSHLLSMLMTRCTGRTADEYAARYLFFDPLQIHRFEWLRSPDGDTAGHIGLMLTGRDMLKFGEVMTHQGSWPMTTNPLSSPVLSESHAAMTRRQTMADTQILPYSWASESMADHTDGCPGFGTYGYQRWNDLLLSQSCSYALGHGGQIICSIPALRMTIAMASDPKVRRWRHPRQYFEQILIPASLQARKTQGESLLMKETSVMERLTT</sequence>
<proteinExistence type="predicted"/>
<dbReference type="InterPro" id="IPR001466">
    <property type="entry name" value="Beta-lactam-related"/>
</dbReference>
<feature type="domain" description="Beta-lactamase-related" evidence="1">
    <location>
        <begin position="40"/>
        <end position="290"/>
    </location>
</feature>
<dbReference type="Proteomes" id="UP000193834">
    <property type="component" value="Unassembled WGS sequence"/>
</dbReference>
<dbReference type="Pfam" id="PF00144">
    <property type="entry name" value="Beta-lactamase"/>
    <property type="match status" value="1"/>
</dbReference>
<accession>A0A1X7LBK8</accession>
<dbReference type="PANTHER" id="PTHR43283:SF7">
    <property type="entry name" value="BETA-LACTAMASE-RELATED DOMAIN-CONTAINING PROTEIN"/>
    <property type="match status" value="1"/>
</dbReference>
<dbReference type="PANTHER" id="PTHR43283">
    <property type="entry name" value="BETA-LACTAMASE-RELATED"/>
    <property type="match status" value="1"/>
</dbReference>
<reference evidence="2 3" key="1">
    <citation type="submission" date="2017-04" db="EMBL/GenBank/DDBJ databases">
        <authorList>
            <person name="Afonso C.L."/>
            <person name="Miller P.J."/>
            <person name="Scott M.A."/>
            <person name="Spackman E."/>
            <person name="Goraichik I."/>
            <person name="Dimitrov K.M."/>
            <person name="Suarez D.L."/>
            <person name="Swayne D.E."/>
        </authorList>
    </citation>
    <scope>NUCLEOTIDE SEQUENCE [LARGE SCALE GENOMIC DNA]</scope>
    <source>
        <strain evidence="2 3">11</strain>
    </source>
</reference>
<dbReference type="Gene3D" id="3.40.710.10">
    <property type="entry name" value="DD-peptidase/beta-lactamase superfamily"/>
    <property type="match status" value="1"/>
</dbReference>
<keyword evidence="3" id="KW-1185">Reference proteome</keyword>
<dbReference type="InterPro" id="IPR050789">
    <property type="entry name" value="Diverse_Enzym_Activities"/>
</dbReference>
<evidence type="ECO:0000313" key="3">
    <source>
        <dbReference type="Proteomes" id="UP000193834"/>
    </source>
</evidence>
<dbReference type="AlphaFoldDB" id="A0A1X7LBK8"/>
<protein>
    <submittedName>
        <fullName evidence="2">CubicO group peptidase, beta-lactamase class C family</fullName>
    </submittedName>
</protein>
<gene>
    <name evidence="2" type="ORF">SAMN06295960_3144</name>
</gene>
<dbReference type="RefSeq" id="WP_176228943.1">
    <property type="nucleotide sequence ID" value="NZ_FXAZ01000004.1"/>
</dbReference>
<name>A0A1X7LBK8_9BACL</name>
<dbReference type="SUPFAM" id="SSF56601">
    <property type="entry name" value="beta-lactamase/transpeptidase-like"/>
    <property type="match status" value="1"/>
</dbReference>
<evidence type="ECO:0000313" key="2">
    <source>
        <dbReference type="EMBL" id="SMG50652.1"/>
    </source>
</evidence>